<accession>A0A345M6J2</accession>
<dbReference type="RefSeq" id="YP_010097468.1">
    <property type="nucleotide sequence ID" value="NC_055758.1"/>
</dbReference>
<dbReference type="Pfam" id="PF13479">
    <property type="entry name" value="AAA_24"/>
    <property type="match status" value="1"/>
</dbReference>
<keyword evidence="2" id="KW-1185">Reference proteome</keyword>
<dbReference type="KEGG" id="vg:65115132"/>
<organism evidence="1 2">
    <name type="scientific">Gordonia phage Pleakley</name>
    <dbReference type="NCBI Taxonomy" id="2283246"/>
    <lineage>
        <taxon>Viruses</taxon>
        <taxon>Duplodnaviria</taxon>
        <taxon>Heunggongvirae</taxon>
        <taxon>Uroviricota</taxon>
        <taxon>Caudoviricetes</taxon>
        <taxon>Zierdtviridae</taxon>
        <taxon>Emilbogenvirinae</taxon>
        <taxon>Pleakleyvirus</taxon>
        <taxon>Pleakleyvirus pleakley</taxon>
    </lineage>
</organism>
<gene>
    <name evidence="1" type="primary">74</name>
    <name evidence="1" type="ORF">SEA_PLEAKLEY_74</name>
</gene>
<dbReference type="Proteomes" id="UP000260273">
    <property type="component" value="Segment"/>
</dbReference>
<evidence type="ECO:0000313" key="1">
    <source>
        <dbReference type="EMBL" id="AXH66113.1"/>
    </source>
</evidence>
<evidence type="ECO:0000313" key="2">
    <source>
        <dbReference type="Proteomes" id="UP000260273"/>
    </source>
</evidence>
<name>A0A345M6J2_9CAUD</name>
<proteinExistence type="predicted"/>
<reference evidence="2" key="1">
    <citation type="submission" date="2018-07" db="EMBL/GenBank/DDBJ databases">
        <authorList>
            <person name="Quirk P.G."/>
            <person name="Krulwich T.A."/>
        </authorList>
    </citation>
    <scope>NUCLEOTIDE SEQUENCE [LARGE SCALE GENOMIC DNA]</scope>
</reference>
<protein>
    <submittedName>
        <fullName evidence="1">RecA-like DNA recombinase</fullName>
    </submittedName>
</protein>
<dbReference type="GeneID" id="65115132"/>
<sequence>MTEDIADQADDLATFELPDDIVDIDDYTENITMLIYGDPGIGKTRFAGTARTLILAVENGTIAAKKSGGDSKVWKCPKWENVVEAYEWLLDNASKPGFPFDWVCIDTGTQMQLQIRRDIVDADAEVDDSRNPDKVELQEYGEEQQRLMRYVTLINDLPVNVLWTAHAMLATNEEGEEFRLPQFHGKGYQVANWIAAQMHCVGYMHFAQVKTKAGTRSARVIQWRGTDSVRAKDRFDALGARTVGKGLSDIQKIIESSNSVDPQ</sequence>
<dbReference type="EMBL" id="MH576960">
    <property type="protein sequence ID" value="AXH66113.1"/>
    <property type="molecule type" value="Genomic_DNA"/>
</dbReference>